<name>A0A1S7LPU6_MAGMO</name>
<gene>
    <name evidence="3" type="ORF">MAGMO_4101</name>
</gene>
<evidence type="ECO:0000259" key="2">
    <source>
        <dbReference type="Pfam" id="PF17131"/>
    </source>
</evidence>
<reference evidence="3" key="1">
    <citation type="submission" date="2015-04" db="EMBL/GenBank/DDBJ databases">
        <authorList>
            <person name="Syromyatnikov M.Y."/>
            <person name="Popov V.N."/>
        </authorList>
    </citation>
    <scope>NUCLEOTIDE SEQUENCE</scope>
    <source>
        <strain evidence="3">MO-1</strain>
    </source>
</reference>
<dbReference type="EMBL" id="LO017727">
    <property type="protein sequence ID" value="CRH08229.1"/>
    <property type="molecule type" value="Genomic_DNA"/>
</dbReference>
<protein>
    <recommendedName>
        <fullName evidence="2">Uncharacterized protein TP-0789 domain-containing protein</fullName>
    </recommendedName>
</protein>
<feature type="signal peptide" evidence="1">
    <location>
        <begin position="1"/>
        <end position="19"/>
    </location>
</feature>
<dbReference type="InterPro" id="IPR033399">
    <property type="entry name" value="TP_0789-like"/>
</dbReference>
<proteinExistence type="predicted"/>
<feature type="chain" id="PRO_5010541324" description="Uncharacterized protein TP-0789 domain-containing protein" evidence="1">
    <location>
        <begin position="20"/>
        <end position="300"/>
    </location>
</feature>
<dbReference type="Gene3D" id="2.50.20.10">
    <property type="entry name" value="Lipoprotein localisation LolA/LolB/LppX"/>
    <property type="match status" value="1"/>
</dbReference>
<accession>A0A1S7LPU6</accession>
<evidence type="ECO:0000256" key="1">
    <source>
        <dbReference type="SAM" id="SignalP"/>
    </source>
</evidence>
<feature type="domain" description="Uncharacterized protein TP-0789" evidence="2">
    <location>
        <begin position="196"/>
        <end position="292"/>
    </location>
</feature>
<organism evidence="3">
    <name type="scientific">Magnetococcus massalia (strain MO-1)</name>
    <dbReference type="NCBI Taxonomy" id="451514"/>
    <lineage>
        <taxon>Bacteria</taxon>
        <taxon>Pseudomonadati</taxon>
        <taxon>Pseudomonadota</taxon>
        <taxon>Magnetococcia</taxon>
        <taxon>Magnetococcales</taxon>
        <taxon>Magnetococcaceae</taxon>
        <taxon>Magnetococcus</taxon>
    </lineage>
</organism>
<sequence length="300" mass="33352">MALLGMVMLGSAWALPLQAAALPTPEARLKQAIELLQPSECEYYMTLRHASPGLGDDGSFQTLFVAKKRADQWAVMQVGPPDLKGRSLLRQGSGFWTRFPAELKSRPVKGEGTFLGGVISNRDLFPLLLEQGKVKRVAPPKDTRKAKKPKDLSDEELLVNNERFGMLLETGHIRVRQNRGQPVMVLEDAIPPQDLLEITPGTGQVIDGYSRGLLSMDRESGRPRQLQLFDQRNRLSRLITYEGMKTLDDGRPHATIIKVHNGTNRGYKSELRLGSLRCSVLPAAAFTPQQLPQLGKLLLR</sequence>
<keyword evidence="1" id="KW-0732">Signal</keyword>
<dbReference type="AlphaFoldDB" id="A0A1S7LPU6"/>
<evidence type="ECO:0000313" key="3">
    <source>
        <dbReference type="EMBL" id="CRH08229.1"/>
    </source>
</evidence>
<dbReference type="Pfam" id="PF17131">
    <property type="entry name" value="LolA_like"/>
    <property type="match status" value="1"/>
</dbReference>